<keyword evidence="2" id="KW-1185">Reference proteome</keyword>
<accession>A0ABR9RKF0</accession>
<dbReference type="RefSeq" id="WP_226394990.1">
    <property type="nucleotide sequence ID" value="NZ_JADCKL010000006.1"/>
</dbReference>
<evidence type="ECO:0000313" key="2">
    <source>
        <dbReference type="Proteomes" id="UP000758652"/>
    </source>
</evidence>
<gene>
    <name evidence="1" type="ORF">INF30_09220</name>
</gene>
<protein>
    <submittedName>
        <fullName evidence="1">Uncharacterized protein</fullName>
    </submittedName>
</protein>
<proteinExistence type="predicted"/>
<comment type="caution">
    <text evidence="1">The sequence shown here is derived from an EMBL/GenBank/DDBJ whole genome shotgun (WGS) entry which is preliminary data.</text>
</comment>
<reference evidence="1 2" key="1">
    <citation type="submission" date="2020-10" db="EMBL/GenBank/DDBJ databases">
        <title>ChiBAC.</title>
        <authorList>
            <person name="Zenner C."/>
            <person name="Hitch T.C.A."/>
            <person name="Clavel T."/>
        </authorList>
    </citation>
    <scope>NUCLEOTIDE SEQUENCE [LARGE SCALE GENOMIC DNA]</scope>
    <source>
        <strain evidence="1 2">DSM 108991</strain>
    </source>
</reference>
<organism evidence="1 2">
    <name type="scientific">Claveliimonas monacensis</name>
    <dbReference type="NCBI Taxonomy" id="2779351"/>
    <lineage>
        <taxon>Bacteria</taxon>
        <taxon>Bacillati</taxon>
        <taxon>Bacillota</taxon>
        <taxon>Clostridia</taxon>
        <taxon>Lachnospirales</taxon>
        <taxon>Lachnospiraceae</taxon>
        <taxon>Claveliimonas</taxon>
    </lineage>
</organism>
<evidence type="ECO:0000313" key="1">
    <source>
        <dbReference type="EMBL" id="MBE5063444.1"/>
    </source>
</evidence>
<dbReference type="Proteomes" id="UP000758652">
    <property type="component" value="Unassembled WGS sequence"/>
</dbReference>
<name>A0ABR9RKF0_9FIRM</name>
<dbReference type="EMBL" id="JADCKL010000006">
    <property type="protein sequence ID" value="MBE5063444.1"/>
    <property type="molecule type" value="Genomic_DNA"/>
</dbReference>
<sequence length="55" mass="6300">MKGEERCRPEKESRALEMDTSGGLLLCCTEKRGYSVYRLAVLNESAKRGYKLILF</sequence>